<dbReference type="PANTHER" id="PTHR10267">
    <property type="entry name" value="DNA POLYMERASE SUBUNIT GAMMA-1"/>
    <property type="match status" value="1"/>
</dbReference>
<dbReference type="InterPro" id="IPR036291">
    <property type="entry name" value="NAD(P)-bd_dom_sf"/>
</dbReference>
<dbReference type="GO" id="GO:0008408">
    <property type="term" value="F:3'-5' exonuclease activity"/>
    <property type="evidence" value="ECO:0007669"/>
    <property type="project" value="TreeGrafter"/>
</dbReference>
<feature type="compositionally biased region" description="Polar residues" evidence="3">
    <location>
        <begin position="17"/>
        <end position="28"/>
    </location>
</feature>
<dbReference type="Pfam" id="PF18136">
    <property type="entry name" value="DNApol_Exo"/>
    <property type="match status" value="1"/>
</dbReference>
<sequence>MRRVISGELRRKASAGSLRNQYTRSCTPSPLHKEPSSYTPSDASEVHRNEVGVQLLTPSLRRQIYPQDLDKPHPSYINIALEHLEKHNLAGGKGSTLPETSFTLPPLQGPDLDHHFWRIGSDAAEPYLSLSKEFARAKLPAMPEFWVTDTPGWTVYDADGSYTCVEQGPSTESMIVFDVETLPHLSQHAVMAVAASPTHWYTWISPYLTGHSESTEHFVPLGGSLSGEKNSDSHTRERVIVGHNVGFDRARLASEYSLQRSTNRFIDTMSLHVSVRGMSSPQRPAWIAYQRNKKMERDHAREAGQSIRALLSENDDPELQASLLKYEKEEREAQEALDKALSQASEGDNDTNDADNTHWQDIASSNSLSNVYELYNPRKPPLEKETRDFFMDENSNAETLKPELQTLMQYCALDVQATHDVYAKVLPLFLERCPHPVSFAGMLGMGNSFLPIDQSWREYIKSAEGKYKEMTADVHNSLGKLAEMAKTKMDDESWMDDVWLSQLDWTPKRTRGVRKPSTRSRGKASSVLVPTWLTKLLSARSTSLISSPTLRSTLLPYLLQLYYLGHPVVFTTSHGWVARVARDVTELRDGSLTLREDDSRRDEMQDYYFVHLPKAGSSGLSVGSIISRVFHPLVKNGSLTSGAVSQEDLLRIFEGYEHHSNQLIKKVALETYLSGSSTSSAQLREIDWSPAKLTPSTNQKLLEAARDVHVDVGEVFGSLSSESAASAASTASTTASSPEASPALTSTSTSDDFQPKWYWDLEGPHKRQDGKVEVSTRSKLSPILLKLRWLNYPVFHSRKHGYVYRVPRTDIKDAKHATRQSELSFTHPSDQRLTEMESEFAFYQIPHKDGEGHNVGNLLSKGFIHALESGVLSSEDNTAHAAMSLNAQCSYWISARERVTKQFAVYDGMSGLDMGFDDGENSRGMILPEVITMGTITRRAIEKTWLTASNAKKNRVGSELKSMIRAPPGYAFVGADVDSEELWICATLGDAQFGVQGATSIGWMTLEGTKSAGTDLHSVSAKILGISRDQAKVFNYSRIYGAGVKHAVQLLLQSNPSMSEAEAKKRATDLYAATKGTTMREAFGKKFWYGGTESYVFNKLEEIALSDRPRTPTLGCEITAALSKKHLPKSGSNFMTSRVNWVVQSSGVDYLHMLIVSMEHLIKTYNIKARYLISVHDEIRFLVEEKDKYRLSLALQVANVWTRAMFTYKLGMDNLPMSVAFFSGVDVDRVFRKEVDMNCVTPSNPTPIAPGECHDIESTLKLTGGTLMEDGAPMQDVPPLNVPVPASDSRMHVQNHRPKTVHYLKAQSASSVSEIRMLERQFNAVASENDVIPYKSGKSTPEQQKATRTTRQPAKKSSEHKQKLVALIAFSTATLTAPPVVQNKQVIFNKIPVGEPVIGETLKVSQEELNIESVDEGSAIVKVITLSLDPYQRGRMREQNTKSYVPPFTLGKPIENAGVARVIKSKNAALKEGALVYGPLQFSEYCVLSSEAAKGFKDVSDAGISPETLVGSCGMPGRTAYMSLFDLGKPKKGESIFVSAASGAVGGLVVQLAHQHGMRVLASCGTDQKVQLAKDLGADHAFNYKTSDTRTEINNFGGIDIFYDNVGGETLEAVLDTINTEGRIIACGAISQYNNPHPYGIKNTFQIVAKRLTLQGFIIFYLQGKPSSHPDYQGKTLEDEFTGVVPQLIKSGALKTKEHVYNGLENAPQAFLDLLRGNNVGKVVVKLE</sequence>
<dbReference type="OrthoDB" id="5588663at2759"/>
<organism evidence="6 7">
    <name type="scientific">Wallemia hederae</name>
    <dbReference type="NCBI Taxonomy" id="1540922"/>
    <lineage>
        <taxon>Eukaryota</taxon>
        <taxon>Fungi</taxon>
        <taxon>Dikarya</taxon>
        <taxon>Basidiomycota</taxon>
        <taxon>Wallemiomycotina</taxon>
        <taxon>Wallemiomycetes</taxon>
        <taxon>Wallemiales</taxon>
        <taxon>Wallemiaceae</taxon>
        <taxon>Wallemia</taxon>
    </lineage>
</organism>
<keyword evidence="7" id="KW-1185">Reference proteome</keyword>
<gene>
    <name evidence="6" type="ORF">E3P99_01484</name>
</gene>
<name>A0A4T0FPZ9_9BASI</name>
<dbReference type="SUPFAM" id="SSF53098">
    <property type="entry name" value="Ribonuclease H-like"/>
    <property type="match status" value="1"/>
</dbReference>
<dbReference type="Pfam" id="PF00476">
    <property type="entry name" value="DNA_pol_A"/>
    <property type="match status" value="1"/>
</dbReference>
<feature type="region of interest" description="Disordered" evidence="3">
    <location>
        <begin position="1"/>
        <end position="46"/>
    </location>
</feature>
<evidence type="ECO:0000256" key="3">
    <source>
        <dbReference type="SAM" id="MobiDB-lite"/>
    </source>
</evidence>
<dbReference type="GO" id="GO:0003887">
    <property type="term" value="F:DNA-directed DNA polymerase activity"/>
    <property type="evidence" value="ECO:0007669"/>
    <property type="project" value="InterPro"/>
</dbReference>
<comment type="caution">
    <text evidence="6">The sequence shown here is derived from an EMBL/GenBank/DDBJ whole genome shotgun (WGS) entry which is preliminary data.</text>
</comment>
<dbReference type="Gene3D" id="3.40.50.720">
    <property type="entry name" value="NAD(P)-binding Rossmann-like Domain"/>
    <property type="match status" value="1"/>
</dbReference>
<dbReference type="SUPFAM" id="SSF50129">
    <property type="entry name" value="GroES-like"/>
    <property type="match status" value="2"/>
</dbReference>
<evidence type="ECO:0000259" key="5">
    <source>
        <dbReference type="SMART" id="SM00829"/>
    </source>
</evidence>
<dbReference type="InterPro" id="IPR011032">
    <property type="entry name" value="GroES-like_sf"/>
</dbReference>
<reference evidence="6 7" key="1">
    <citation type="submission" date="2019-03" db="EMBL/GenBank/DDBJ databases">
        <title>Sequencing 23 genomes of Wallemia ichthyophaga.</title>
        <authorList>
            <person name="Gostincar C."/>
        </authorList>
    </citation>
    <scope>NUCLEOTIDE SEQUENCE [LARGE SCALE GENOMIC DNA]</scope>
    <source>
        <strain evidence="6 7">EXF-5753</strain>
    </source>
</reference>
<dbReference type="Gene3D" id="3.30.70.370">
    <property type="match status" value="1"/>
</dbReference>
<dbReference type="CDD" id="cd05288">
    <property type="entry name" value="PGDH"/>
    <property type="match status" value="1"/>
</dbReference>
<dbReference type="InterPro" id="IPR020843">
    <property type="entry name" value="ER"/>
</dbReference>
<dbReference type="Gene3D" id="3.90.180.10">
    <property type="entry name" value="Medium-chain alcohol dehydrogenases, catalytic domain"/>
    <property type="match status" value="1"/>
</dbReference>
<dbReference type="Pfam" id="PF16884">
    <property type="entry name" value="ADH_N_2"/>
    <property type="match status" value="1"/>
</dbReference>
<protein>
    <recommendedName>
        <fullName evidence="2">Mitochondrial DNA polymerase catalytic subunit</fullName>
    </recommendedName>
</protein>
<feature type="compositionally biased region" description="Low complexity" evidence="3">
    <location>
        <begin position="730"/>
        <end position="750"/>
    </location>
</feature>
<dbReference type="InterPro" id="IPR041694">
    <property type="entry name" value="ADH_N_2"/>
</dbReference>
<dbReference type="Proteomes" id="UP000310189">
    <property type="component" value="Unassembled WGS sequence"/>
</dbReference>
<dbReference type="PANTHER" id="PTHR10267:SF0">
    <property type="entry name" value="DNA POLYMERASE SUBUNIT GAMMA-1"/>
    <property type="match status" value="1"/>
</dbReference>
<evidence type="ECO:0000313" key="7">
    <source>
        <dbReference type="Proteomes" id="UP000310189"/>
    </source>
</evidence>
<feature type="domain" description="DNA-directed DNA polymerase family A palm" evidence="4">
    <location>
        <begin position="957"/>
        <end position="1187"/>
    </location>
</feature>
<dbReference type="GO" id="GO:0006264">
    <property type="term" value="P:mitochondrial DNA replication"/>
    <property type="evidence" value="ECO:0007669"/>
    <property type="project" value="TreeGrafter"/>
</dbReference>
<accession>A0A4T0FPZ9</accession>
<dbReference type="InterPro" id="IPR001098">
    <property type="entry name" value="DNA-dir_DNA_pol_A_palm_dom"/>
</dbReference>
<dbReference type="SMART" id="SM00829">
    <property type="entry name" value="PKS_ER"/>
    <property type="match status" value="1"/>
</dbReference>
<dbReference type="GO" id="GO:0016491">
    <property type="term" value="F:oxidoreductase activity"/>
    <property type="evidence" value="ECO:0007669"/>
    <property type="project" value="UniProtKB-KW"/>
</dbReference>
<dbReference type="PRINTS" id="PR00867">
    <property type="entry name" value="DNAPOLG"/>
</dbReference>
<dbReference type="FunFam" id="3.40.50.720:FF:000121">
    <property type="entry name" value="Prostaglandin reductase 2"/>
    <property type="match status" value="1"/>
</dbReference>
<dbReference type="Pfam" id="PF00107">
    <property type="entry name" value="ADH_zinc_N"/>
    <property type="match status" value="1"/>
</dbReference>
<dbReference type="InterPro" id="IPR012337">
    <property type="entry name" value="RNaseH-like_sf"/>
</dbReference>
<dbReference type="GO" id="GO:0003677">
    <property type="term" value="F:DNA binding"/>
    <property type="evidence" value="ECO:0007669"/>
    <property type="project" value="InterPro"/>
</dbReference>
<dbReference type="InterPro" id="IPR041336">
    <property type="entry name" value="DNApol_Exo"/>
</dbReference>
<evidence type="ECO:0000259" key="4">
    <source>
        <dbReference type="SMART" id="SM00482"/>
    </source>
</evidence>
<dbReference type="InterPro" id="IPR043502">
    <property type="entry name" value="DNA/RNA_pol_sf"/>
</dbReference>
<feature type="region of interest" description="Disordered" evidence="3">
    <location>
        <begin position="1333"/>
        <end position="1358"/>
    </location>
</feature>
<evidence type="ECO:0000256" key="1">
    <source>
        <dbReference type="ARBA" id="ARBA00023002"/>
    </source>
</evidence>
<dbReference type="GO" id="GO:0005760">
    <property type="term" value="C:gamma DNA polymerase complex"/>
    <property type="evidence" value="ECO:0007669"/>
    <property type="project" value="InterPro"/>
</dbReference>
<feature type="region of interest" description="Disordered" evidence="3">
    <location>
        <begin position="730"/>
        <end position="751"/>
    </location>
</feature>
<dbReference type="InterPro" id="IPR002297">
    <property type="entry name" value="DNA-dir_DNA_pol_A_mt"/>
</dbReference>
<evidence type="ECO:0000313" key="6">
    <source>
        <dbReference type="EMBL" id="TIA90529.1"/>
    </source>
</evidence>
<feature type="domain" description="Enoyl reductase (ER)" evidence="5">
    <location>
        <begin position="1452"/>
        <end position="1725"/>
    </location>
</feature>
<evidence type="ECO:0000256" key="2">
    <source>
        <dbReference type="ARBA" id="ARBA00031966"/>
    </source>
</evidence>
<keyword evidence="1" id="KW-0560">Oxidoreductase</keyword>
<dbReference type="SUPFAM" id="SSF51735">
    <property type="entry name" value="NAD(P)-binding Rossmann-fold domains"/>
    <property type="match status" value="1"/>
</dbReference>
<dbReference type="InterPro" id="IPR013149">
    <property type="entry name" value="ADH-like_C"/>
</dbReference>
<dbReference type="Gene3D" id="1.10.150.20">
    <property type="entry name" value="5' to 3' exonuclease, C-terminal subdomain"/>
    <property type="match status" value="1"/>
</dbReference>
<dbReference type="SMART" id="SM00482">
    <property type="entry name" value="POLAc"/>
    <property type="match status" value="1"/>
</dbReference>
<dbReference type="EMBL" id="SPNW01000018">
    <property type="protein sequence ID" value="TIA90529.1"/>
    <property type="molecule type" value="Genomic_DNA"/>
</dbReference>
<dbReference type="Gene3D" id="3.30.420.390">
    <property type="match status" value="2"/>
</dbReference>
<proteinExistence type="predicted"/>
<dbReference type="SUPFAM" id="SSF56672">
    <property type="entry name" value="DNA/RNA polymerases"/>
    <property type="match status" value="1"/>
</dbReference>
<feature type="compositionally biased region" description="Polar residues" evidence="3">
    <location>
        <begin position="1337"/>
        <end position="1352"/>
    </location>
</feature>
<feature type="region of interest" description="Disordered" evidence="3">
    <location>
        <begin position="334"/>
        <end position="359"/>
    </location>
</feature>